<dbReference type="EMBL" id="BSTX01000003">
    <property type="protein sequence ID" value="GLZ79530.1"/>
    <property type="molecule type" value="Genomic_DNA"/>
</dbReference>
<reference evidence="1" key="1">
    <citation type="submission" date="2023-03" db="EMBL/GenBank/DDBJ databases">
        <title>Actinorhabdospora filicis NBRC 111898.</title>
        <authorList>
            <person name="Ichikawa N."/>
            <person name="Sato H."/>
            <person name="Tonouchi N."/>
        </authorList>
    </citation>
    <scope>NUCLEOTIDE SEQUENCE</scope>
    <source>
        <strain evidence="1">NBRC 111898</strain>
    </source>
</reference>
<dbReference type="Proteomes" id="UP001165079">
    <property type="component" value="Unassembled WGS sequence"/>
</dbReference>
<gene>
    <name evidence="1" type="ORF">Afil01_43370</name>
</gene>
<evidence type="ECO:0000313" key="2">
    <source>
        <dbReference type="Proteomes" id="UP001165079"/>
    </source>
</evidence>
<proteinExistence type="predicted"/>
<protein>
    <recommendedName>
        <fullName evidence="3">SUKH superfamily protein</fullName>
    </recommendedName>
</protein>
<accession>A0A9W6SPA6</accession>
<name>A0A9W6SPA6_9ACTN</name>
<keyword evidence="2" id="KW-1185">Reference proteome</keyword>
<sequence>MGVEDALASLRAKMDRVTGLTVRGATVARPASGVEDVDGLPEGVGEVYRIIGHLEGSYFRFPTPSSIVSQEAWESRPVDDEDPMGNPVEIGFEILGAPPEIDGAPIRMDANDGGVYWLDPDDYVFLWENPDEDVAIEDFAPSLAEFLDAFVLGPRYPELVRTVLGDDALERAPKSDAWFTLLTEAGLLGSPEENA</sequence>
<dbReference type="RefSeq" id="WP_285664682.1">
    <property type="nucleotide sequence ID" value="NZ_BSTX01000003.1"/>
</dbReference>
<organism evidence="1 2">
    <name type="scientific">Actinorhabdospora filicis</name>
    <dbReference type="NCBI Taxonomy" id="1785913"/>
    <lineage>
        <taxon>Bacteria</taxon>
        <taxon>Bacillati</taxon>
        <taxon>Actinomycetota</taxon>
        <taxon>Actinomycetes</taxon>
        <taxon>Micromonosporales</taxon>
        <taxon>Micromonosporaceae</taxon>
        <taxon>Actinorhabdospora</taxon>
    </lineage>
</organism>
<comment type="caution">
    <text evidence="1">The sequence shown here is derived from an EMBL/GenBank/DDBJ whole genome shotgun (WGS) entry which is preliminary data.</text>
</comment>
<evidence type="ECO:0000313" key="1">
    <source>
        <dbReference type="EMBL" id="GLZ79530.1"/>
    </source>
</evidence>
<evidence type="ECO:0008006" key="3">
    <source>
        <dbReference type="Google" id="ProtNLM"/>
    </source>
</evidence>
<dbReference type="AlphaFoldDB" id="A0A9W6SPA6"/>